<dbReference type="Pfam" id="PF25461">
    <property type="entry name" value="Beta-barrel_SelB"/>
    <property type="match status" value="1"/>
</dbReference>
<keyword evidence="11" id="KW-0251">Elongation factor</keyword>
<dbReference type="InterPro" id="IPR031157">
    <property type="entry name" value="G_TR_CS"/>
</dbReference>
<dbReference type="PROSITE" id="PS51722">
    <property type="entry name" value="G_TR_2"/>
    <property type="match status" value="1"/>
</dbReference>
<dbReference type="InterPro" id="IPR027417">
    <property type="entry name" value="P-loop_NTPase"/>
</dbReference>
<feature type="compositionally biased region" description="Low complexity" evidence="9">
    <location>
        <begin position="633"/>
        <end position="644"/>
    </location>
</feature>
<dbReference type="GO" id="GO:0003746">
    <property type="term" value="F:translation elongation factor activity"/>
    <property type="evidence" value="ECO:0007669"/>
    <property type="project" value="UniProtKB-KW"/>
</dbReference>
<evidence type="ECO:0000256" key="3">
    <source>
        <dbReference type="ARBA" id="ARBA00022490"/>
    </source>
</evidence>
<keyword evidence="3" id="KW-0963">Cytoplasm</keyword>
<dbReference type="InterPro" id="IPR000795">
    <property type="entry name" value="T_Tr_GTP-bd_dom"/>
</dbReference>
<keyword evidence="4" id="KW-0547">Nucleotide-binding</keyword>
<feature type="domain" description="Tr-type G" evidence="10">
    <location>
        <begin position="1"/>
        <end position="173"/>
    </location>
</feature>
<evidence type="ECO:0000256" key="8">
    <source>
        <dbReference type="ARBA" id="ARBA00031615"/>
    </source>
</evidence>
<dbReference type="InterPro" id="IPR036390">
    <property type="entry name" value="WH_DNA-bd_sf"/>
</dbReference>
<reference evidence="11 12" key="1">
    <citation type="submission" date="2016-10" db="EMBL/GenBank/DDBJ databases">
        <title>Complete genome sequences of three Cupriavidus strains isolated from various Malaysian environments.</title>
        <authorList>
            <person name="Abdullah A.A.-A."/>
            <person name="Shafie N.A.H."/>
            <person name="Lau N.S."/>
        </authorList>
    </citation>
    <scope>NUCLEOTIDE SEQUENCE [LARGE SCALE GENOMIC DNA]</scope>
    <source>
        <strain evidence="11 12">USMAA1020</strain>
    </source>
</reference>
<keyword evidence="5" id="KW-0648">Protein biosynthesis</keyword>
<evidence type="ECO:0000256" key="1">
    <source>
        <dbReference type="ARBA" id="ARBA00004496"/>
    </source>
</evidence>
<dbReference type="InterPro" id="IPR048931">
    <property type="entry name" value="WHD_2nd_SelB_bact"/>
</dbReference>
<protein>
    <recommendedName>
        <fullName evidence="2">Selenocysteine-specific elongation factor</fullName>
    </recommendedName>
    <alternativeName>
        <fullName evidence="8">SelB translation factor</fullName>
    </alternativeName>
</protein>
<dbReference type="Pfam" id="PF09106">
    <property type="entry name" value="WHD_2nd_SelB"/>
    <property type="match status" value="1"/>
</dbReference>
<dbReference type="InterPro" id="IPR015191">
    <property type="entry name" value="SelB_WHD4"/>
</dbReference>
<dbReference type="InterPro" id="IPR004535">
    <property type="entry name" value="Transl_elong_SelB"/>
</dbReference>
<feature type="region of interest" description="Disordered" evidence="9">
    <location>
        <begin position="630"/>
        <end position="655"/>
    </location>
</feature>
<dbReference type="Gene3D" id="2.40.30.10">
    <property type="entry name" value="Translation factors"/>
    <property type="match status" value="1"/>
</dbReference>
<dbReference type="InterPro" id="IPR004161">
    <property type="entry name" value="EFTu-like_2"/>
</dbReference>
<dbReference type="PANTHER" id="PTHR43721:SF22">
    <property type="entry name" value="ELONGATION FACTOR TU, MITOCHONDRIAL"/>
    <property type="match status" value="1"/>
</dbReference>
<evidence type="ECO:0000313" key="11">
    <source>
        <dbReference type="EMBL" id="AOZ09862.1"/>
    </source>
</evidence>
<organism evidence="11 12">
    <name type="scientific">Cupriavidus malaysiensis</name>
    <dbReference type="NCBI Taxonomy" id="367825"/>
    <lineage>
        <taxon>Bacteria</taxon>
        <taxon>Pseudomonadati</taxon>
        <taxon>Pseudomonadota</taxon>
        <taxon>Betaproteobacteria</taxon>
        <taxon>Burkholderiales</taxon>
        <taxon>Burkholderiaceae</taxon>
        <taxon>Cupriavidus</taxon>
    </lineage>
</organism>
<comment type="subcellular location">
    <subcellularLocation>
        <location evidence="1">Cytoplasm</location>
    </subcellularLocation>
</comment>
<dbReference type="InterPro" id="IPR050055">
    <property type="entry name" value="EF-Tu_GTPase"/>
</dbReference>
<comment type="function">
    <text evidence="7">Translation factor necessary for the incorporation of selenocysteine into proteins. It probably replaces EF-Tu for the insertion of selenocysteine directed by the UGA codon. SelB binds GTP and GDP.</text>
</comment>
<dbReference type="NCBIfam" id="TIGR00475">
    <property type="entry name" value="selB"/>
    <property type="match status" value="1"/>
</dbReference>
<keyword evidence="12" id="KW-1185">Reference proteome</keyword>
<dbReference type="CDD" id="cd15491">
    <property type="entry name" value="selB_III"/>
    <property type="match status" value="1"/>
</dbReference>
<dbReference type="Pfam" id="PF00009">
    <property type="entry name" value="GTP_EFTU"/>
    <property type="match status" value="1"/>
</dbReference>
<dbReference type="InterPro" id="IPR009000">
    <property type="entry name" value="Transl_B-barrel_sf"/>
</dbReference>
<dbReference type="Gene3D" id="3.40.50.300">
    <property type="entry name" value="P-loop containing nucleotide triphosphate hydrolases"/>
    <property type="match status" value="1"/>
</dbReference>
<dbReference type="InterPro" id="IPR015190">
    <property type="entry name" value="Elong_fac_SelB-wing-hlx_typ-2"/>
</dbReference>
<gene>
    <name evidence="11" type="ORF">BKK80_29680</name>
</gene>
<evidence type="ECO:0000259" key="10">
    <source>
        <dbReference type="PROSITE" id="PS51722"/>
    </source>
</evidence>
<keyword evidence="6" id="KW-0342">GTP-binding</keyword>
<evidence type="ECO:0000256" key="2">
    <source>
        <dbReference type="ARBA" id="ARBA00015953"/>
    </source>
</evidence>
<dbReference type="SUPFAM" id="SSF50447">
    <property type="entry name" value="Translation proteins"/>
    <property type="match status" value="1"/>
</dbReference>
<dbReference type="CDD" id="cd03696">
    <property type="entry name" value="SelB_II"/>
    <property type="match status" value="1"/>
</dbReference>
<evidence type="ECO:0000256" key="7">
    <source>
        <dbReference type="ARBA" id="ARBA00025526"/>
    </source>
</evidence>
<dbReference type="InterPro" id="IPR009001">
    <property type="entry name" value="Transl_elong_EF1A/Init_IF2_C"/>
</dbReference>
<dbReference type="InterPro" id="IPR036388">
    <property type="entry name" value="WH-like_DNA-bd_sf"/>
</dbReference>
<dbReference type="PROSITE" id="PS00301">
    <property type="entry name" value="G_TR_1"/>
    <property type="match status" value="1"/>
</dbReference>
<dbReference type="Gene3D" id="1.10.10.10">
    <property type="entry name" value="Winged helix-like DNA-binding domain superfamily/Winged helix DNA-binding domain"/>
    <property type="match status" value="3"/>
</dbReference>
<dbReference type="EMBL" id="CP017755">
    <property type="protein sequence ID" value="AOZ09862.1"/>
    <property type="molecule type" value="Genomic_DNA"/>
</dbReference>
<dbReference type="InterPro" id="IPR057335">
    <property type="entry name" value="Beta-barrel_SelB"/>
</dbReference>
<evidence type="ECO:0000256" key="6">
    <source>
        <dbReference type="ARBA" id="ARBA00023134"/>
    </source>
</evidence>
<accession>A0A1D9ICN0</accession>
<dbReference type="CDD" id="cd04171">
    <property type="entry name" value="SelB"/>
    <property type="match status" value="1"/>
</dbReference>
<dbReference type="PRINTS" id="PR00315">
    <property type="entry name" value="ELONGATNFCT"/>
</dbReference>
<evidence type="ECO:0000256" key="9">
    <source>
        <dbReference type="SAM" id="MobiDB-lite"/>
    </source>
</evidence>
<name>A0A1D9ICN0_9BURK</name>
<evidence type="ECO:0000256" key="5">
    <source>
        <dbReference type="ARBA" id="ARBA00022917"/>
    </source>
</evidence>
<dbReference type="SUPFAM" id="SSF46785">
    <property type="entry name" value="Winged helix' DNA-binding domain"/>
    <property type="match status" value="3"/>
</dbReference>
<dbReference type="Pfam" id="PF21214">
    <property type="entry name" value="WHD_2nd_SelB_bact"/>
    <property type="match status" value="1"/>
</dbReference>
<dbReference type="Proteomes" id="UP000177515">
    <property type="component" value="Chromosome 2"/>
</dbReference>
<dbReference type="Pfam" id="PF09107">
    <property type="entry name" value="WHD_3rd_SelB"/>
    <property type="match status" value="1"/>
</dbReference>
<dbReference type="RefSeq" id="WP_071072403.1">
    <property type="nucleotide sequence ID" value="NZ_CP017755.1"/>
</dbReference>
<proteinExistence type="predicted"/>
<dbReference type="SUPFAM" id="SSF50465">
    <property type="entry name" value="EF-Tu/eEF-1alpha/eIF2-gamma C-terminal domain"/>
    <property type="match status" value="1"/>
</dbReference>
<dbReference type="SUPFAM" id="SSF52540">
    <property type="entry name" value="P-loop containing nucleoside triphosphate hydrolases"/>
    <property type="match status" value="1"/>
</dbReference>
<dbReference type="Pfam" id="PF03144">
    <property type="entry name" value="GTP_EFTU_D2"/>
    <property type="match status" value="1"/>
</dbReference>
<sequence length="655" mass="69109">MIVGTAGHIDHGKTTLVRALTGVDTDRLKEEKARGISIELGYAYTPLPGGEVLGYIDVPGHERLIHTMAAGASGIDLALLVVAADDGVMPQTREHVAILALLGVRAAVVALSKADRVEPPRLEAVRAEISALLADTPFAGAPVFALAATRAGDAGVAALRAHLHAAALALPPRAADGPFRLAVDRVFTLAGHGTVVTGTVFGGQVRVGDSVRLAPSGLPARVRSIHAQQQPAEAGHAGQRCALNLAGIDKDAIARGDWVLDPVLLAPTTRLDVRLALLPGSGHRLAHWAPLHIHLGTTHRLANIVLLEGDTIEPGAQAFAQLVFAAPLCAWPGDRFIARNPQATRTVGGGVVLDPFAPERRRRAPQRLAYLRALQQMAGGSGLAPLLAQAPRGITVARLRCLAAGAPGGWRLPADALRIGAPTQDEASLILAEHWQALQTRVLEALAAFHARQPDEPGPDAGTLRRIAFAGTPVPDPLWLGLLDALAGRGALRRQGAWLQLPTHSASLSAAEQALQPRVMPLLEAGAYDPPWVRDLAAALQVPEDAMRQLLRKLARQGQVHQVVRDLFYTHAHVQALAALVSGLVAHHGSVDAARFRDAVGLGRKRAIQVLEFLDRVGYTRRVGNARMLRPDGQWQQGQANGAAVPSAAAHDEGP</sequence>
<dbReference type="PANTHER" id="PTHR43721">
    <property type="entry name" value="ELONGATION FACTOR TU-RELATED"/>
    <property type="match status" value="1"/>
</dbReference>
<evidence type="ECO:0000313" key="12">
    <source>
        <dbReference type="Proteomes" id="UP000177515"/>
    </source>
</evidence>
<evidence type="ECO:0000256" key="4">
    <source>
        <dbReference type="ARBA" id="ARBA00022741"/>
    </source>
</evidence>